<dbReference type="InterPro" id="IPR027417">
    <property type="entry name" value="P-loop_NTPase"/>
</dbReference>
<dbReference type="Proteomes" id="UP000578030">
    <property type="component" value="Unassembled WGS sequence"/>
</dbReference>
<dbReference type="RefSeq" id="WP_182953000.1">
    <property type="nucleotide sequence ID" value="NZ_JABEQM010000001.1"/>
</dbReference>
<keyword evidence="3" id="KW-1185">Reference proteome</keyword>
<dbReference type="PANTHER" id="PTHR41259:SF1">
    <property type="entry name" value="DOUBLE-STRAND BREAK REPAIR RAD50 ATPASE, PUTATIVE-RELATED"/>
    <property type="match status" value="1"/>
</dbReference>
<organism evidence="2 3">
    <name type="scientific">Gluconacetobacter tumulisoli</name>
    <dbReference type="NCBI Taxonomy" id="1286189"/>
    <lineage>
        <taxon>Bacteria</taxon>
        <taxon>Pseudomonadati</taxon>
        <taxon>Pseudomonadota</taxon>
        <taxon>Alphaproteobacteria</taxon>
        <taxon>Acetobacterales</taxon>
        <taxon>Acetobacteraceae</taxon>
        <taxon>Gluconacetobacter</taxon>
    </lineage>
</organism>
<sequence length="911" mass="97862">MMLRGLEVEQVRRFGDPVRLNGLGPGLNLLAAPNEFGKSTLLAALRAVFMLQHGSKSEAVRSLQPYGNSTAPRIAADFSVDGTDCRIEKRFVSRPSARLTEGGRVLEGDEAEERLQRLIGLEPGKRGTEALGILSALWVGQGQSLAQPDLSDPARATVRTCLEADLGAMTGGAEAERILARVRVDLAILQDGRGNPKGRYRAAIEGEAEAAENIARLDTRRRMLEDDLAAMAECRRRLAHEDNADRRAKEHADLAEARRLRDRLRDHDALYRAARAAQAHAAARVEAAGQDVARRAAWQAALDGETARLADLADGLGLAEARHAAAQAAHAARRQAVEAAERACAAARRELDRVEARLALARLERERHEEATRLDRLDRAEAEVTRAALRLAACTMDDARMATIRQADRAVQAARAASRAQATVLDVLLEDGTAGRLVLDGRVLQSGRVDLTDSATLHIDGVGTIRIEPASRDRDRLRDELAAAEDALHRVLDQAGCADPDAAEIALAQRRQADLALNAARSGLAHLLPADGPGGKAAGGRGQGTQDVAAAMAEARRRVALLDERIAHQRAALPQGPDRADTAAAGPDADVAAAHDLALRAMQGADARAADARQALFAPDETLRQAAADLARLQGEDRSAREVAGRLARDMAAARAAEADDALSARLDAERAALAEAEQAVRRIEAARPDGTEALADAAIRRQERIIEDAQARLGSLRQDMAALEARIHAAEGDGLDERIAGQERLREAHAAERAACAREVAILHCLRDSLTTAERAATERYLAPLCRAVQPALAALFPRAGVTMEADFSVSRLMRRLDEPFDTLSDGTREQIAVLVRLGLADLLRARGRPAMLVLDDALTYSDAGRLDRLFDILTDAADRMQIIVLTCRAELFTGLGARSLTVEAIAKTI</sequence>
<evidence type="ECO:0000256" key="1">
    <source>
        <dbReference type="SAM" id="Coils"/>
    </source>
</evidence>
<dbReference type="PANTHER" id="PTHR41259">
    <property type="entry name" value="DOUBLE-STRAND BREAK REPAIR RAD50 ATPASE, PUTATIVE-RELATED"/>
    <property type="match status" value="1"/>
</dbReference>
<dbReference type="SUPFAM" id="SSF52540">
    <property type="entry name" value="P-loop containing nucleoside triphosphate hydrolases"/>
    <property type="match status" value="1"/>
</dbReference>
<dbReference type="AlphaFoldDB" id="A0A7W4K427"/>
<feature type="coiled-coil region" evidence="1">
    <location>
        <begin position="667"/>
        <end position="734"/>
    </location>
</feature>
<evidence type="ECO:0008006" key="4">
    <source>
        <dbReference type="Google" id="ProtNLM"/>
    </source>
</evidence>
<feature type="coiled-coil region" evidence="1">
    <location>
        <begin position="337"/>
        <end position="380"/>
    </location>
</feature>
<comment type="caution">
    <text evidence="2">The sequence shown here is derived from an EMBL/GenBank/DDBJ whole genome shotgun (WGS) entry which is preliminary data.</text>
</comment>
<reference evidence="2 3" key="1">
    <citation type="submission" date="2020-04" db="EMBL/GenBank/DDBJ databases">
        <title>Description of novel Gluconacetobacter.</title>
        <authorList>
            <person name="Sombolestani A."/>
        </authorList>
    </citation>
    <scope>NUCLEOTIDE SEQUENCE [LARGE SCALE GENOMIC DNA]</scope>
    <source>
        <strain evidence="2 3">LMG 27802</strain>
    </source>
</reference>
<dbReference type="Gene3D" id="3.40.50.300">
    <property type="entry name" value="P-loop containing nucleotide triphosphate hydrolases"/>
    <property type="match status" value="2"/>
</dbReference>
<evidence type="ECO:0000313" key="2">
    <source>
        <dbReference type="EMBL" id="MBB2200015.1"/>
    </source>
</evidence>
<evidence type="ECO:0000313" key="3">
    <source>
        <dbReference type="Proteomes" id="UP000578030"/>
    </source>
</evidence>
<keyword evidence="1" id="KW-0175">Coiled coil</keyword>
<feature type="coiled-coil region" evidence="1">
    <location>
        <begin position="467"/>
        <end position="494"/>
    </location>
</feature>
<protein>
    <recommendedName>
        <fullName evidence="4">Rad50/SbcC-type AAA domain-containing protein</fullName>
    </recommendedName>
</protein>
<gene>
    <name evidence="2" type="ORF">HLH28_00210</name>
</gene>
<proteinExistence type="predicted"/>
<accession>A0A7W4K427</accession>
<name>A0A7W4K427_9PROT</name>
<dbReference type="EMBL" id="JABEQM010000001">
    <property type="protein sequence ID" value="MBB2200015.1"/>
    <property type="molecule type" value="Genomic_DNA"/>
</dbReference>